<sequence length="300" mass="33430">MHHVRAGADRDQTGERTVMDEAGVVPARNHGHQRAADHCHQRVHCHQAGDLVDRLRAHDVEAEPADGQNPGAKRQERDRRWRVRGNSPLLGVASVACAEQKHCRQGDPAAHRMHHNGPREVVKFLPIAGFQPGLEAEGLVPGNAFEEGIDETDDQKGRGQLRVEPGTLGDAARNDRRDRCREGQQEEESGQLEAILLQQRFGAGEEVDPVGDAEADEEIGNRRYREIGQDLDQRVHLALLAYRSQFEKGKARVHRQHHDATEQDEENVTTRLEYFHGSSGISGRSHQAISVPGSGHLWIQ</sequence>
<evidence type="ECO:0000313" key="3">
    <source>
        <dbReference type="Proteomes" id="UP000019812"/>
    </source>
</evidence>
<feature type="compositionally biased region" description="Basic and acidic residues" evidence="1">
    <location>
        <begin position="172"/>
        <end position="184"/>
    </location>
</feature>
<dbReference type="EMBL" id="JDSS02000011">
    <property type="protein sequence ID" value="KFB69629.1"/>
    <property type="molecule type" value="Genomic_DNA"/>
</dbReference>
<evidence type="ECO:0000313" key="2">
    <source>
        <dbReference type="EMBL" id="KFB69629.1"/>
    </source>
</evidence>
<dbReference type="AlphaFoldDB" id="A0A084Y4I5"/>
<comment type="caution">
    <text evidence="2">The sequence shown here is derived from an EMBL/GenBank/DDBJ whole genome shotgun (WGS) entry which is preliminary data.</text>
</comment>
<proteinExistence type="predicted"/>
<dbReference type="Proteomes" id="UP000019812">
    <property type="component" value="Unassembled WGS sequence"/>
</dbReference>
<organism evidence="2 3">
    <name type="scientific">Candidatus Accumulibacter vicinus</name>
    <dbReference type="NCBI Taxonomy" id="2954382"/>
    <lineage>
        <taxon>Bacteria</taxon>
        <taxon>Pseudomonadati</taxon>
        <taxon>Pseudomonadota</taxon>
        <taxon>Betaproteobacteria</taxon>
        <taxon>Candidatus Accumulibacter</taxon>
    </lineage>
</organism>
<accession>A0A084Y4I5</accession>
<evidence type="ECO:0000256" key="1">
    <source>
        <dbReference type="SAM" id="MobiDB-lite"/>
    </source>
</evidence>
<reference evidence="2 3" key="1">
    <citation type="submission" date="2014-07" db="EMBL/GenBank/DDBJ databases">
        <title>Expanding our view of genomic diversity in Candidatus Accumulibacter clades.</title>
        <authorList>
            <person name="Skennerton C.T."/>
            <person name="Barr J.J."/>
            <person name="Slater F.R."/>
            <person name="Bond P.L."/>
            <person name="Tyson G.W."/>
        </authorList>
    </citation>
    <scope>NUCLEOTIDE SEQUENCE [LARGE SCALE GENOMIC DNA]</scope>
    <source>
        <strain evidence="3">SK-01</strain>
    </source>
</reference>
<name>A0A084Y4I5_9PROT</name>
<feature type="region of interest" description="Disordered" evidence="1">
    <location>
        <begin position="146"/>
        <end position="190"/>
    </location>
</feature>
<protein>
    <submittedName>
        <fullName evidence="2">Uncharacterized protein</fullName>
    </submittedName>
</protein>
<gene>
    <name evidence="2" type="ORF">CAPSK01_000688</name>
</gene>